<feature type="region of interest" description="Disordered" evidence="1">
    <location>
        <begin position="58"/>
        <end position="81"/>
    </location>
</feature>
<name>A0A1B3XJA5_9BACI</name>
<evidence type="ECO:0000256" key="1">
    <source>
        <dbReference type="SAM" id="MobiDB-lite"/>
    </source>
</evidence>
<dbReference type="Proteomes" id="UP000077926">
    <property type="component" value="Chromosome"/>
</dbReference>
<organism evidence="2 3">
    <name type="scientific">Peribacillus muralis</name>
    <dbReference type="NCBI Taxonomy" id="264697"/>
    <lineage>
        <taxon>Bacteria</taxon>
        <taxon>Bacillati</taxon>
        <taxon>Bacillota</taxon>
        <taxon>Bacilli</taxon>
        <taxon>Bacillales</taxon>
        <taxon>Bacillaceae</taxon>
        <taxon>Peribacillus</taxon>
    </lineage>
</organism>
<sequence>MALFLLNSAAVQLNSYFKPMIWWNAEGIRAFSENINQTVKKIIQTYIEFHLRGNKPAKAGRNPSNLRVIRPNPEGIRPTCE</sequence>
<evidence type="ECO:0000313" key="3">
    <source>
        <dbReference type="Proteomes" id="UP000077926"/>
    </source>
</evidence>
<proteinExistence type="predicted"/>
<dbReference type="EMBL" id="CP017080">
    <property type="protein sequence ID" value="AOH53259.1"/>
    <property type="molecule type" value="Genomic_DNA"/>
</dbReference>
<dbReference type="AlphaFoldDB" id="A0A1B3XJA5"/>
<evidence type="ECO:0000313" key="2">
    <source>
        <dbReference type="EMBL" id="AOH53259.1"/>
    </source>
</evidence>
<keyword evidence="3" id="KW-1185">Reference proteome</keyword>
<protein>
    <submittedName>
        <fullName evidence="2">Uncharacterized protein</fullName>
    </submittedName>
</protein>
<gene>
    <name evidence="2" type="ORF">ABE28_002765</name>
</gene>
<reference evidence="2 3" key="1">
    <citation type="submission" date="2016-08" db="EMBL/GenBank/DDBJ databases">
        <title>Complete genome sequence of Bacillus muralis G25-68, a strain with toxicity to nematodes.</title>
        <authorList>
            <person name="Zheng Z."/>
        </authorList>
    </citation>
    <scope>NUCLEOTIDE SEQUENCE [LARGE SCALE GENOMIC DNA]</scope>
    <source>
        <strain evidence="2 3">G25-68</strain>
    </source>
</reference>
<dbReference type="KEGG" id="bmur:ABE28_002765"/>
<accession>A0A1B3XJA5</accession>